<feature type="transmembrane region" description="Helical" evidence="1">
    <location>
        <begin position="40"/>
        <end position="64"/>
    </location>
</feature>
<keyword evidence="1" id="KW-0812">Transmembrane</keyword>
<comment type="caution">
    <text evidence="2">The sequence shown here is derived from an EMBL/GenBank/DDBJ whole genome shotgun (WGS) entry which is preliminary data.</text>
</comment>
<evidence type="ECO:0000256" key="1">
    <source>
        <dbReference type="SAM" id="Phobius"/>
    </source>
</evidence>
<accession>A0A9D1K9F8</accession>
<name>A0A9D1K9F8_9FIRM</name>
<evidence type="ECO:0000313" key="2">
    <source>
        <dbReference type="EMBL" id="HIS97182.1"/>
    </source>
</evidence>
<sequence>MKKLTKFDVILNLWISLIINVALSIVLPALNGFLTLKSFIVGFAIAYPVSTIFVFIVPVIVWGAKFALALGIKPDTPGFTVVSTVILALVMGTFMTLLMTAVNAGVGPHFFAAWWSCYPIALATVYLSALAGIFSGLPLVKAPVKAPKL</sequence>
<gene>
    <name evidence="2" type="ORF">IAD42_04325</name>
</gene>
<reference evidence="2" key="1">
    <citation type="submission" date="2020-10" db="EMBL/GenBank/DDBJ databases">
        <authorList>
            <person name="Gilroy R."/>
        </authorList>
    </citation>
    <scope>NUCLEOTIDE SEQUENCE</scope>
    <source>
        <strain evidence="2">ChiHecec3B27-6122</strain>
    </source>
</reference>
<feature type="transmembrane region" description="Helical" evidence="1">
    <location>
        <begin position="118"/>
        <end position="140"/>
    </location>
</feature>
<dbReference type="EMBL" id="DVJS01000104">
    <property type="protein sequence ID" value="HIS97182.1"/>
    <property type="molecule type" value="Genomic_DNA"/>
</dbReference>
<evidence type="ECO:0000313" key="3">
    <source>
        <dbReference type="Proteomes" id="UP000886876"/>
    </source>
</evidence>
<dbReference type="AlphaFoldDB" id="A0A9D1K9F8"/>
<feature type="transmembrane region" description="Helical" evidence="1">
    <location>
        <begin position="12"/>
        <end position="34"/>
    </location>
</feature>
<protein>
    <submittedName>
        <fullName evidence="2">DUF2798 domain-containing protein</fullName>
    </submittedName>
</protein>
<organism evidence="2 3">
    <name type="scientific">Candidatus Scatomorpha pullistercoris</name>
    <dbReference type="NCBI Taxonomy" id="2840929"/>
    <lineage>
        <taxon>Bacteria</taxon>
        <taxon>Bacillati</taxon>
        <taxon>Bacillota</taxon>
        <taxon>Clostridia</taxon>
        <taxon>Eubacteriales</taxon>
        <taxon>Candidatus Scatomorpha</taxon>
    </lineage>
</organism>
<keyword evidence="1" id="KW-0472">Membrane</keyword>
<dbReference type="InterPro" id="IPR021529">
    <property type="entry name" value="DUF2798"/>
</dbReference>
<dbReference type="Proteomes" id="UP000886876">
    <property type="component" value="Unassembled WGS sequence"/>
</dbReference>
<feature type="transmembrane region" description="Helical" evidence="1">
    <location>
        <begin position="76"/>
        <end position="98"/>
    </location>
</feature>
<proteinExistence type="predicted"/>
<dbReference type="Pfam" id="PF11391">
    <property type="entry name" value="DUF2798"/>
    <property type="match status" value="1"/>
</dbReference>
<reference evidence="2" key="2">
    <citation type="journal article" date="2021" name="PeerJ">
        <title>Extensive microbial diversity within the chicken gut microbiome revealed by metagenomics and culture.</title>
        <authorList>
            <person name="Gilroy R."/>
            <person name="Ravi A."/>
            <person name="Getino M."/>
            <person name="Pursley I."/>
            <person name="Horton D.L."/>
            <person name="Alikhan N.F."/>
            <person name="Baker D."/>
            <person name="Gharbi K."/>
            <person name="Hall N."/>
            <person name="Watson M."/>
            <person name="Adriaenssens E.M."/>
            <person name="Foster-Nyarko E."/>
            <person name="Jarju S."/>
            <person name="Secka A."/>
            <person name="Antonio M."/>
            <person name="Oren A."/>
            <person name="Chaudhuri R.R."/>
            <person name="La Ragione R."/>
            <person name="Hildebrand F."/>
            <person name="Pallen M.J."/>
        </authorList>
    </citation>
    <scope>NUCLEOTIDE SEQUENCE</scope>
    <source>
        <strain evidence="2">ChiHecec3B27-6122</strain>
    </source>
</reference>
<keyword evidence="1" id="KW-1133">Transmembrane helix</keyword>